<dbReference type="AlphaFoldDB" id="A0A2M7W7G3"/>
<keyword evidence="1" id="KW-0808">Transferase</keyword>
<proteinExistence type="predicted"/>
<accession>A0A2M7W7G3</accession>
<sequence>AGLYQANKRASQLSQPHLESILKQAVIIGSLTTTKKGAVSAFPTKPEINKYI</sequence>
<evidence type="ECO:0000313" key="1">
    <source>
        <dbReference type="EMBL" id="PJA23368.1"/>
    </source>
</evidence>
<feature type="non-terminal residue" evidence="1">
    <location>
        <position position="1"/>
    </location>
</feature>
<reference evidence="2" key="1">
    <citation type="submission" date="2017-09" db="EMBL/GenBank/DDBJ databases">
        <title>Depth-based differentiation of microbial function through sediment-hosted aquifers and enrichment of novel symbionts in the deep terrestrial subsurface.</title>
        <authorList>
            <person name="Probst A.J."/>
            <person name="Ladd B."/>
            <person name="Jarett J.K."/>
            <person name="Geller-Mcgrath D.E."/>
            <person name="Sieber C.M.K."/>
            <person name="Emerson J.B."/>
            <person name="Anantharaman K."/>
            <person name="Thomas B.C."/>
            <person name="Malmstrom R."/>
            <person name="Stieglmeier M."/>
            <person name="Klingl A."/>
            <person name="Woyke T."/>
            <person name="Ryan C.M."/>
            <person name="Banfield J.F."/>
        </authorList>
    </citation>
    <scope>NUCLEOTIDE SEQUENCE [LARGE SCALE GENOMIC DNA]</scope>
</reference>
<gene>
    <name evidence="1" type="ORF">COX59_00250</name>
</gene>
<dbReference type="GO" id="GO:0016301">
    <property type="term" value="F:kinase activity"/>
    <property type="evidence" value="ECO:0007669"/>
    <property type="project" value="UniProtKB-KW"/>
</dbReference>
<comment type="caution">
    <text evidence="1">The sequence shown here is derived from an EMBL/GenBank/DDBJ whole genome shotgun (WGS) entry which is preliminary data.</text>
</comment>
<name>A0A2M7W7G3_9BACT</name>
<dbReference type="Proteomes" id="UP000228627">
    <property type="component" value="Unassembled WGS sequence"/>
</dbReference>
<protein>
    <submittedName>
        <fullName evidence="1">Carbohydrate kinase</fullName>
    </submittedName>
</protein>
<organism evidence="1 2">
    <name type="scientific">Candidatus Beckwithbacteria bacterium CG_4_10_14_0_2_um_filter_47_25</name>
    <dbReference type="NCBI Taxonomy" id="1974493"/>
    <lineage>
        <taxon>Bacteria</taxon>
        <taxon>Candidatus Beckwithiibacteriota</taxon>
    </lineage>
</organism>
<dbReference type="EMBL" id="PFQG01000011">
    <property type="protein sequence ID" value="PJA23368.1"/>
    <property type="molecule type" value="Genomic_DNA"/>
</dbReference>
<evidence type="ECO:0000313" key="2">
    <source>
        <dbReference type="Proteomes" id="UP000228627"/>
    </source>
</evidence>
<keyword evidence="1" id="KW-0418">Kinase</keyword>